<dbReference type="EMBL" id="QJSX01000010">
    <property type="protein sequence ID" value="PYE53070.1"/>
    <property type="molecule type" value="Genomic_DNA"/>
</dbReference>
<accession>A0A318S5T3</accession>
<dbReference type="Proteomes" id="UP000248326">
    <property type="component" value="Unassembled WGS sequence"/>
</dbReference>
<dbReference type="InterPro" id="IPR006379">
    <property type="entry name" value="HAD-SF_hydro_IIB"/>
</dbReference>
<dbReference type="NCBIfam" id="TIGR00099">
    <property type="entry name" value="Cof-subfamily"/>
    <property type="match status" value="1"/>
</dbReference>
<evidence type="ECO:0000313" key="2">
    <source>
        <dbReference type="Proteomes" id="UP000248326"/>
    </source>
</evidence>
<gene>
    <name evidence="1" type="ORF">DES52_11053</name>
</gene>
<dbReference type="Pfam" id="PF08282">
    <property type="entry name" value="Hydrolase_3"/>
    <property type="match status" value="1"/>
</dbReference>
<comment type="caution">
    <text evidence="1">The sequence shown here is derived from an EMBL/GenBank/DDBJ whole genome shotgun (WGS) entry which is preliminary data.</text>
</comment>
<dbReference type="InterPro" id="IPR036412">
    <property type="entry name" value="HAD-like_sf"/>
</dbReference>
<dbReference type="Gene3D" id="3.30.1240.10">
    <property type="match status" value="1"/>
</dbReference>
<dbReference type="GO" id="GO:0000287">
    <property type="term" value="F:magnesium ion binding"/>
    <property type="evidence" value="ECO:0007669"/>
    <property type="project" value="TreeGrafter"/>
</dbReference>
<organism evidence="1 2">
    <name type="scientific">Deinococcus yavapaiensis KR-236</name>
    <dbReference type="NCBI Taxonomy" id="694435"/>
    <lineage>
        <taxon>Bacteria</taxon>
        <taxon>Thermotogati</taxon>
        <taxon>Deinococcota</taxon>
        <taxon>Deinococci</taxon>
        <taxon>Deinococcales</taxon>
        <taxon>Deinococcaceae</taxon>
        <taxon>Deinococcus</taxon>
    </lineage>
</organism>
<dbReference type="GO" id="GO:0016791">
    <property type="term" value="F:phosphatase activity"/>
    <property type="evidence" value="ECO:0007669"/>
    <property type="project" value="TreeGrafter"/>
</dbReference>
<dbReference type="PANTHER" id="PTHR10000:SF8">
    <property type="entry name" value="HAD SUPERFAMILY HYDROLASE-LIKE, TYPE 3"/>
    <property type="match status" value="1"/>
</dbReference>
<keyword evidence="2" id="KW-1185">Reference proteome</keyword>
<dbReference type="GO" id="GO:0005829">
    <property type="term" value="C:cytosol"/>
    <property type="evidence" value="ECO:0007669"/>
    <property type="project" value="TreeGrafter"/>
</dbReference>
<dbReference type="SUPFAM" id="SSF56784">
    <property type="entry name" value="HAD-like"/>
    <property type="match status" value="1"/>
</dbReference>
<sequence>MTLGLVCIDVDGTLVGTGGVIPEVVWDAVSEARAAGIHLCLTTGRPAFGVAREYARRLDDSAWHIFQNGASIVNVSSLASRSEGLPSVALANLVNLARRTNRILEVYTDDAYAVERTDRAAVEHAALLGVPFVPRDLLSLDGKVVRAQWVVPLAMKDELLSEANEDLTVSPATSPVMPDALFVSLTKPGVSKASAVTAVAASYGVPLERVMMVGDAHNDVGAMGVVGHAVAMGNADADAREAARYHVGHVDAGGLAQALRLALTL</sequence>
<protein>
    <recommendedName>
        <fullName evidence="3">Cof subfamily protein (Haloacid dehalogenase superfamily)/HAD superfamily hydrolase (TIGR01484 family)</fullName>
    </recommendedName>
</protein>
<reference evidence="1 2" key="1">
    <citation type="submission" date="2018-06" db="EMBL/GenBank/DDBJ databases">
        <title>Genomic Encyclopedia of Type Strains, Phase IV (KMG-IV): sequencing the most valuable type-strain genomes for metagenomic binning, comparative biology and taxonomic classification.</title>
        <authorList>
            <person name="Goeker M."/>
        </authorList>
    </citation>
    <scope>NUCLEOTIDE SEQUENCE [LARGE SCALE GENOMIC DNA]</scope>
    <source>
        <strain evidence="1 2">DSM 18048</strain>
    </source>
</reference>
<name>A0A318S5T3_9DEIO</name>
<proteinExistence type="predicted"/>
<dbReference type="RefSeq" id="WP_110887285.1">
    <property type="nucleotide sequence ID" value="NZ_QJSX01000010.1"/>
</dbReference>
<dbReference type="InterPro" id="IPR023214">
    <property type="entry name" value="HAD_sf"/>
</dbReference>
<dbReference type="Gene3D" id="3.40.50.1000">
    <property type="entry name" value="HAD superfamily/HAD-like"/>
    <property type="match status" value="1"/>
</dbReference>
<evidence type="ECO:0000313" key="1">
    <source>
        <dbReference type="EMBL" id="PYE53070.1"/>
    </source>
</evidence>
<dbReference type="PANTHER" id="PTHR10000">
    <property type="entry name" value="PHOSPHOSERINE PHOSPHATASE"/>
    <property type="match status" value="1"/>
</dbReference>
<dbReference type="NCBIfam" id="TIGR01484">
    <property type="entry name" value="HAD-SF-IIB"/>
    <property type="match status" value="1"/>
</dbReference>
<dbReference type="OrthoDB" id="9790031at2"/>
<evidence type="ECO:0008006" key="3">
    <source>
        <dbReference type="Google" id="ProtNLM"/>
    </source>
</evidence>
<dbReference type="InterPro" id="IPR000150">
    <property type="entry name" value="Cof"/>
</dbReference>
<dbReference type="AlphaFoldDB" id="A0A318S5T3"/>